<proteinExistence type="predicted"/>
<evidence type="ECO:0000256" key="2">
    <source>
        <dbReference type="SAM" id="Phobius"/>
    </source>
</evidence>
<dbReference type="InterPro" id="IPR001936">
    <property type="entry name" value="RasGAP_dom"/>
</dbReference>
<accession>A0A7S4L2P0</accession>
<dbReference type="SMART" id="SM00323">
    <property type="entry name" value="RasGAP"/>
    <property type="match status" value="2"/>
</dbReference>
<sequence length="1705" mass="188437">MLLLVGVCFFPLHLWRFFFMRSTQGGGGFGGGRMKVSGMLLLVVVASFMVVSFGQDQFINVGNAFPTFYDTYGTMYKNEPGYFIVRCEATQGQSCVQNIALDCNQVVCASCVFNSVGDNCANPPDDNDYIKLPDTAVYYDNGGTRVGVNYETFQILRIINNGTLMQTRRLVEMYMTILDAPILPVPTSQTVQAQTDETITIEMEGEDAEGRGYEVFVTSLPIQGTLLRTNGDPIVLGETINSREVEYTAASVIVDDQFTFGVRSDSDVVGGGSTGEIGIVEIEIETSTVKALDDQVVEVVESVEIDFDLTLENPNGVAYVIELTSTPQGALRTQAASMTNLVAGSTFSTDAMVYTPPAITDQFGSDYVDYVVRVGGNLVSSGSVLFKISTAGFPVTTTFIELAINAGEETCIDLRNFTAALLTAADATYYVTALTQEGTIEDSCNIGGSEMDEPGAVDETSFQIVADSSVAGSYTTAVEWRVVETSTGLASAYNIIYFRVTDLANIAPVAVSTSIAVRQASQGLLFLTGYSPVNNPLQPEIVSCPSRTTLGALYQSTNGQVILCDRNRSPIEVENEDDTVLYRADTGRPSYDYRFRFQMRDTITGEASDPVAVFIFVQENQTPVALGGSFIGNEDIDLVIDRSGGTGWGTDPDGDILTTFISRPPQKGELYQYLEDDEGNLVTGPENKIVVFEPVRLTDPSNRVIFKPRENANGEPYDAFSFVVKDDLNATSNEQRIIVTINALPDPPTARQILLPNQNEDELFNIALLGDDPDVNDVLTSLITSLPAKGFLYQFDDCVNNTCNNEITSASLEDPVIVTNVDQKVWYQPFDDEIGADFFNYKVSDGTRESGEGVVNITLNDVNDPPTANDSLTNAVEFATDYTITLEVDDIDDPSNKLLAIIETLPEGGKLFQADDSGAAEVGGDIVQVPTTVTNPDRKVVYRALGGDIQPSTDYNFTFVGRDPERLESEPATVFLQVSADNRETSSGGISIGVIVGAVIGVVCLAFCAIIWWIRRRRRMKDKERNVFNLLYNNKSSIELLENILVEEDLAVILALAEHVTGPELDEFGEAMVAIFESHGMLMPVMKQFLKIEIQNTEDLATLFRLNCVATAMMKFYSKQVGYDYLKGTIGELTEQTLSNVGAYEVDPTKLKEGQDLDENWETLKEATQTYLHAITESVEDCPLEFREIYAYLLKEIEKAFPKCKNAHTFIGGFIFLRFFCPAMIAPEGYKLVDTTPTLPERRGLILISKSIQNLSNGVQFGPKEAFMFPMNQFIIENLHRVKRFLEEVSTYPQVSEEEVAAVLASRPPVSNDRKEDALQSAHRLLCEYQDEVVKDLQDACGGEEVEETDDPLEDFHTLLDMNASDWEGIAKFIIGDMNIIRAFCQSLQSQDISQALITVFEAHDMTMPILSDLIKCECQEANRNPNMLLRGNGTAFKMFKCYVEIIGLDYLQKTLSMMVKFICNNVEGDKGYEVDPAKCPPDMTEDDIKENAERLKEAVNEMWGQIVGSVDQIPVQIRILCRHLFMQVSETAPDRAHMVTGDFIFNRMLGPAIVTPMAYGLMDDEPSPESRRALLLVTKVMMMIVHDVQIAETKEAFLRPLSHLVVDLHEDFRKFIEKVIDVNPNAVDNDRVQYKVTPALLQDSVESVFKQMQNPRTQAQMRSLLQRDAREQGTVAERLRNILQDLGPAAARKRVVAPGGATKG</sequence>
<dbReference type="Gene3D" id="1.10.506.10">
    <property type="entry name" value="GTPase Activation - p120gap, domain 1"/>
    <property type="match status" value="3"/>
</dbReference>
<name>A0A7S4L2P0_9EUKA</name>
<dbReference type="PANTHER" id="PTHR10194:SF60">
    <property type="entry name" value="RAS GTPASE-ACTIVATING PROTEIN RASKOL"/>
    <property type="match status" value="1"/>
</dbReference>
<evidence type="ECO:0000256" key="1">
    <source>
        <dbReference type="ARBA" id="ARBA00022468"/>
    </source>
</evidence>
<dbReference type="InterPro" id="IPR008936">
    <property type="entry name" value="Rho_GTPase_activation_prot"/>
</dbReference>
<organism evidence="4">
    <name type="scientific">Paramoeba aestuarina</name>
    <dbReference type="NCBI Taxonomy" id="180227"/>
    <lineage>
        <taxon>Eukaryota</taxon>
        <taxon>Amoebozoa</taxon>
        <taxon>Discosea</taxon>
        <taxon>Flabellinia</taxon>
        <taxon>Dactylopodida</taxon>
        <taxon>Paramoebidae</taxon>
        <taxon>Paramoeba</taxon>
    </lineage>
</organism>
<protein>
    <recommendedName>
        <fullName evidence="3">Ras-GAP domain-containing protein</fullName>
    </recommendedName>
</protein>
<dbReference type="CDD" id="cd04519">
    <property type="entry name" value="RasGAP"/>
    <property type="match status" value="1"/>
</dbReference>
<keyword evidence="2" id="KW-0472">Membrane</keyword>
<gene>
    <name evidence="4" type="ORF">NAES01612_LOCUS14812</name>
</gene>
<dbReference type="Pfam" id="PF00616">
    <property type="entry name" value="RasGAP"/>
    <property type="match status" value="3"/>
</dbReference>
<feature type="transmembrane region" description="Helical" evidence="2">
    <location>
        <begin position="990"/>
        <end position="1014"/>
    </location>
</feature>
<keyword evidence="2" id="KW-0812">Transmembrane</keyword>
<feature type="domain" description="Ras-GAP" evidence="3">
    <location>
        <begin position="1064"/>
        <end position="1257"/>
    </location>
</feature>
<reference evidence="4" key="1">
    <citation type="submission" date="2021-01" db="EMBL/GenBank/DDBJ databases">
        <authorList>
            <person name="Corre E."/>
            <person name="Pelletier E."/>
            <person name="Niang G."/>
            <person name="Scheremetjew M."/>
            <person name="Finn R."/>
            <person name="Kale V."/>
            <person name="Holt S."/>
            <person name="Cochrane G."/>
            <person name="Meng A."/>
            <person name="Brown T."/>
            <person name="Cohen L."/>
        </authorList>
    </citation>
    <scope>NUCLEOTIDE SEQUENCE</scope>
    <source>
        <strain evidence="4">SoJaBio B1-5/56/2</strain>
    </source>
</reference>
<feature type="domain" description="Ras-GAP" evidence="3">
    <location>
        <begin position="1389"/>
        <end position="1587"/>
    </location>
</feature>
<evidence type="ECO:0000259" key="3">
    <source>
        <dbReference type="PROSITE" id="PS50018"/>
    </source>
</evidence>
<dbReference type="GO" id="GO:0005096">
    <property type="term" value="F:GTPase activator activity"/>
    <property type="evidence" value="ECO:0007669"/>
    <property type="project" value="UniProtKB-KW"/>
</dbReference>
<dbReference type="InterPro" id="IPR039360">
    <property type="entry name" value="Ras_GTPase"/>
</dbReference>
<keyword evidence="1" id="KW-0343">GTPase activation</keyword>
<dbReference type="SUPFAM" id="SSF48350">
    <property type="entry name" value="GTPase activation domain, GAP"/>
    <property type="match status" value="2"/>
</dbReference>
<keyword evidence="2" id="KW-1133">Transmembrane helix</keyword>
<dbReference type="PROSITE" id="PS50018">
    <property type="entry name" value="RAS_GTPASE_ACTIV_2"/>
    <property type="match status" value="2"/>
</dbReference>
<dbReference type="EMBL" id="HBKR01022686">
    <property type="protein sequence ID" value="CAE2313176.1"/>
    <property type="molecule type" value="Transcribed_RNA"/>
</dbReference>
<evidence type="ECO:0000313" key="4">
    <source>
        <dbReference type="EMBL" id="CAE2313176.1"/>
    </source>
</evidence>
<dbReference type="PANTHER" id="PTHR10194">
    <property type="entry name" value="RAS GTPASE-ACTIVATING PROTEINS"/>
    <property type="match status" value="1"/>
</dbReference>